<dbReference type="EMBL" id="QKWJ01000086">
    <property type="protein sequence ID" value="RDK05702.1"/>
    <property type="molecule type" value="Genomic_DNA"/>
</dbReference>
<feature type="domain" description="Glycosyl hydrolase 94 supersandwich" evidence="4">
    <location>
        <begin position="42"/>
        <end position="319"/>
    </location>
</feature>
<feature type="domain" description="Glycosyl hydrolase 94 supersandwich" evidence="4">
    <location>
        <begin position="557"/>
        <end position="826"/>
    </location>
</feature>
<dbReference type="InterPro" id="IPR052047">
    <property type="entry name" value="GH94_Enzymes"/>
</dbReference>
<dbReference type="GO" id="GO:0030246">
    <property type="term" value="F:carbohydrate binding"/>
    <property type="evidence" value="ECO:0007669"/>
    <property type="project" value="InterPro"/>
</dbReference>
<keyword evidence="2" id="KW-0808">Transferase</keyword>
<dbReference type="InterPro" id="IPR008928">
    <property type="entry name" value="6-hairpin_glycosidase_sf"/>
</dbReference>
<dbReference type="PANTHER" id="PTHR37469:SF2">
    <property type="entry name" value="CELLOBIONIC ACID PHOSPHORYLASE"/>
    <property type="match status" value="1"/>
</dbReference>
<evidence type="ECO:0000256" key="3">
    <source>
        <dbReference type="SAM" id="MobiDB-lite"/>
    </source>
</evidence>
<dbReference type="Pfam" id="PF17167">
    <property type="entry name" value="Glyco_hydro_94"/>
    <property type="match status" value="1"/>
</dbReference>
<evidence type="ECO:0000259" key="4">
    <source>
        <dbReference type="Pfam" id="PF06165"/>
    </source>
</evidence>
<feature type="region of interest" description="Disordered" evidence="3">
    <location>
        <begin position="511"/>
        <end position="539"/>
    </location>
</feature>
<dbReference type="InterPro" id="IPR037824">
    <property type="entry name" value="GH94N_2_NdvB"/>
</dbReference>
<evidence type="ECO:0000313" key="6">
    <source>
        <dbReference type="EMBL" id="RDK05702.1"/>
    </source>
</evidence>
<dbReference type="InterPro" id="IPR037820">
    <property type="entry name" value="GH94N_NdvB"/>
</dbReference>
<dbReference type="InterPro" id="IPR037018">
    <property type="entry name" value="GH65_N"/>
</dbReference>
<dbReference type="InterPro" id="IPR012341">
    <property type="entry name" value="6hp_glycosidase-like_sf"/>
</dbReference>
<feature type="domain" description="Glycosyl hydrolase 94 catalytic" evidence="5">
    <location>
        <begin position="841"/>
        <end position="1265"/>
    </location>
</feature>
<dbReference type="Gene3D" id="2.60.420.10">
    <property type="entry name" value="Maltose phosphorylase, domain 3"/>
    <property type="match status" value="1"/>
</dbReference>
<name>A0A370NJD5_9BURK</name>
<feature type="region of interest" description="Disordered" evidence="3">
    <location>
        <begin position="1"/>
        <end position="32"/>
    </location>
</feature>
<dbReference type="Proteomes" id="UP000255165">
    <property type="component" value="Unassembled WGS sequence"/>
</dbReference>
<evidence type="ECO:0000256" key="1">
    <source>
        <dbReference type="ARBA" id="ARBA00022676"/>
    </source>
</evidence>
<dbReference type="SUPFAM" id="SSF48208">
    <property type="entry name" value="Six-hairpin glycosidases"/>
    <property type="match status" value="1"/>
</dbReference>
<dbReference type="CDD" id="cd11756">
    <property type="entry name" value="GH94N_ChvB_NdvB_1_like"/>
    <property type="match status" value="1"/>
</dbReference>
<evidence type="ECO:0000256" key="2">
    <source>
        <dbReference type="ARBA" id="ARBA00022679"/>
    </source>
</evidence>
<evidence type="ECO:0008006" key="8">
    <source>
        <dbReference type="Google" id="ProtNLM"/>
    </source>
</evidence>
<keyword evidence="7" id="KW-1185">Reference proteome</keyword>
<gene>
    <name evidence="6" type="ORF">DN412_35580</name>
</gene>
<reference evidence="7" key="1">
    <citation type="submission" date="2018-06" db="EMBL/GenBank/DDBJ databases">
        <authorList>
            <person name="Feng T."/>
            <person name="Jeon C.O."/>
        </authorList>
    </citation>
    <scope>NUCLEOTIDE SEQUENCE [LARGE SCALE GENOMIC DNA]</scope>
    <source>
        <strain evidence="7">S23</strain>
    </source>
</reference>
<accession>A0A370NJD5</accession>
<feature type="compositionally biased region" description="Polar residues" evidence="3">
    <location>
        <begin position="1"/>
        <end position="20"/>
    </location>
</feature>
<dbReference type="Pfam" id="PF06165">
    <property type="entry name" value="GH94_b-supersand"/>
    <property type="match status" value="2"/>
</dbReference>
<organism evidence="6 7">
    <name type="scientific">Cupriavidus lacunae</name>
    <dbReference type="NCBI Taxonomy" id="2666307"/>
    <lineage>
        <taxon>Bacteria</taxon>
        <taxon>Pseudomonadati</taxon>
        <taxon>Pseudomonadota</taxon>
        <taxon>Betaproteobacteria</taxon>
        <taxon>Burkholderiales</taxon>
        <taxon>Burkholderiaceae</taxon>
        <taxon>Cupriavidus</taxon>
    </lineage>
</organism>
<dbReference type="GO" id="GO:0005975">
    <property type="term" value="P:carbohydrate metabolic process"/>
    <property type="evidence" value="ECO:0007669"/>
    <property type="project" value="InterPro"/>
</dbReference>
<dbReference type="InterPro" id="IPR010383">
    <property type="entry name" value="Glyco_hydrolase_94_b-supersand"/>
</dbReference>
<evidence type="ECO:0000313" key="7">
    <source>
        <dbReference type="Proteomes" id="UP000255165"/>
    </source>
</evidence>
<evidence type="ECO:0000259" key="5">
    <source>
        <dbReference type="Pfam" id="PF17167"/>
    </source>
</evidence>
<dbReference type="InterPro" id="IPR011013">
    <property type="entry name" value="Gal_mutarotase_sf_dom"/>
</dbReference>
<dbReference type="Gene3D" id="2.70.98.40">
    <property type="entry name" value="Glycoside hydrolase, family 65, N-terminal domain"/>
    <property type="match status" value="2"/>
</dbReference>
<protein>
    <recommendedName>
        <fullName evidence="8">Glycosyl transferase</fullName>
    </recommendedName>
</protein>
<proteinExistence type="predicted"/>
<dbReference type="PANTHER" id="PTHR37469">
    <property type="entry name" value="CELLOBIONIC ACID PHOSPHORYLASE-RELATED"/>
    <property type="match status" value="1"/>
</dbReference>
<dbReference type="SUPFAM" id="SSF74650">
    <property type="entry name" value="Galactose mutarotase-like"/>
    <property type="match status" value="2"/>
</dbReference>
<keyword evidence="1" id="KW-0328">Glycosyltransferase</keyword>
<sequence>MLSATRPGQTTGRISMTNQVDDGPPYSDAAAPVAPVPLTKCRSFDEPDTPAPAVQLLSNGTYHVMVSSAGGGYSRWNSFALTRWRDDPTCDNRGSFCYVRDLASGHFWSSTYQPTPGQADTWNATFPEGRAIFHRRDGDIGTTTEIAVSPQYDLEVRRLHVTNHGPARRELDLTSYAEIALTASAEDADHPAFNKLFIETEIDTGHQAILCTRRQRTPHEPTPWMFHLLTCAASPATLDHLSYETDRARFIGRTRDAANPVAMHGNAPLSGSAGPVLDPVAAIRCRIAPGPGETIVVDLISGVAATRQACMALLARGREPQFGDAALAAAPSYSRDILNRLHASETDARFHLRLAASLIYADGSLRAAPDILASNRLGQSDLWGYAISGDLPVLLLRLPDLRDLALARRLVDAHSYWRLHGLATDLVIVGEDRDGRAPLLQQIAAIARAHGGPDALGQPGGIFVLPSGAIDDEHMILLQTVARVVIDDSDANDGAWAGRIAQVEASAPAHKAALATSSGREAGPTASARNKPPWQSPHFRDGRLFANGLGGFTRNGREYAITVDSASPTPMPWVNVLANPTFGSLVTESGSATTWCENAQEFRLTPWSNDPVGDANTEAYYLRDEENGRFWSATLLPGGGETPYETRHGMGYSVFSHSEHGIESELCVFVAHDAPVKFACLTVRNRSGRARRLSVTGYLEWVLGDLREKTRMHVVTSLAPDGGALLARNAYNTDFAGRTAFFDADGIEERSFCGDRRAFLGRNGSLRHPAAMSEPTLSGALGAGLDPCAAIRIGFGLAHGQAHQVVFRLGAGRDTGDALALIARLRGAPQARRALAAARRHWRHTLGAVQVRTPDRALDVLTNGWLMYQVLASRLWGRTAFYQSSGAFGFRDQLQDAMALVHTRPDLLREHLLRSALRQFPEGDVQHWWHPPTGRGIRTRCSDDYLWLPLATCRYVEATGDAGVLDESISFLEGSALKDGQDSSYELPRQAGEAGSLYQHCVRSIEHGLRFGAHGLPLMGAGDWNDGMNLVGVGGKGESVWLGFFLCAVLTRFSELALRHDDPAFSRRCLDESTRLSGAIERCAWDGDWYRRAWFDDGSPLGSAENTECRIDSIPQSWAVLSGAADPHRARQAMDAVDRHLVRRDAGLIELLAPAFERFAPNPGYIQGYPRGVRENGGQYTHAAVWVAMAFAALGDAGRAWQLCEMLNPIRHAASAGAIAIYRTEPYVLASDVYACAPHDGRGGWTWYTGAAGWMYQFIVESLLGLRLVSGHLHVTPCVPAAWTSFEVDYRFGETPYRITVLPNGTDGRPGLTIDGTERQEPAIPLVDDGKPHVVVVCIPRDGGRNLPLNIGDPRCSSA</sequence>
<dbReference type="CDD" id="cd11753">
    <property type="entry name" value="GH94N_ChvB_NdvB_2_like"/>
    <property type="match status" value="1"/>
</dbReference>
<dbReference type="InterPro" id="IPR033432">
    <property type="entry name" value="GH94_catalytic"/>
</dbReference>
<dbReference type="Gene3D" id="1.50.10.10">
    <property type="match status" value="1"/>
</dbReference>
<dbReference type="SMART" id="SM01068">
    <property type="entry name" value="CBM_X"/>
    <property type="match status" value="2"/>
</dbReference>
<dbReference type="GO" id="GO:0016757">
    <property type="term" value="F:glycosyltransferase activity"/>
    <property type="evidence" value="ECO:0007669"/>
    <property type="project" value="UniProtKB-KW"/>
</dbReference>
<comment type="caution">
    <text evidence="6">The sequence shown here is derived from an EMBL/GenBank/DDBJ whole genome shotgun (WGS) entry which is preliminary data.</text>
</comment>